<organism evidence="1 2">
    <name type="scientific">Sphingobium vermicomposti</name>
    <dbReference type="NCBI Taxonomy" id="529005"/>
    <lineage>
        <taxon>Bacteria</taxon>
        <taxon>Pseudomonadati</taxon>
        <taxon>Pseudomonadota</taxon>
        <taxon>Alphaproteobacteria</taxon>
        <taxon>Sphingomonadales</taxon>
        <taxon>Sphingomonadaceae</taxon>
        <taxon>Sphingobium</taxon>
    </lineage>
</organism>
<gene>
    <name evidence="1" type="ORF">FHS54_002934</name>
</gene>
<keyword evidence="2" id="KW-1185">Reference proteome</keyword>
<sequence>MAESANTPSGLLLGPLLFASDVRVSGMNRPGQ</sequence>
<accession>A0A846MCP6</accession>
<evidence type="ECO:0000313" key="2">
    <source>
        <dbReference type="Proteomes" id="UP000576821"/>
    </source>
</evidence>
<name>A0A846MCP6_9SPHN</name>
<reference evidence="1 2" key="1">
    <citation type="submission" date="2020-03" db="EMBL/GenBank/DDBJ databases">
        <title>Genomic Encyclopedia of Type Strains, Phase IV (KMG-IV): sequencing the most valuable type-strain genomes for metagenomic binning, comparative biology and taxonomic classification.</title>
        <authorList>
            <person name="Goeker M."/>
        </authorList>
    </citation>
    <scope>NUCLEOTIDE SEQUENCE [LARGE SCALE GENOMIC DNA]</scope>
    <source>
        <strain evidence="1 2">DSM 21299</strain>
    </source>
</reference>
<evidence type="ECO:0000313" key="1">
    <source>
        <dbReference type="EMBL" id="NIJ17934.1"/>
    </source>
</evidence>
<proteinExistence type="predicted"/>
<dbReference type="Proteomes" id="UP000576821">
    <property type="component" value="Unassembled WGS sequence"/>
</dbReference>
<dbReference type="AlphaFoldDB" id="A0A846MCP6"/>
<comment type="caution">
    <text evidence="1">The sequence shown here is derived from an EMBL/GenBank/DDBJ whole genome shotgun (WGS) entry which is preliminary data.</text>
</comment>
<dbReference type="EMBL" id="JAASQR010000004">
    <property type="protein sequence ID" value="NIJ17934.1"/>
    <property type="molecule type" value="Genomic_DNA"/>
</dbReference>
<protein>
    <submittedName>
        <fullName evidence="1">Uncharacterized protein</fullName>
    </submittedName>
</protein>